<dbReference type="EMBL" id="HBHP01021699">
    <property type="protein sequence ID" value="CAD9769519.1"/>
    <property type="molecule type" value="Transcribed_RNA"/>
</dbReference>
<sequence length="200" mass="22059">MQTCNLNLSYKQVFNSSDVQKVYFTMLSFTRTDDHVGIQVPMSQCQRCKVDVNRNSAGRVDFFAYHYESNRMTFGHRKSGLGINAIVCLPLPNSACGITISRTSTFNPTMSPTTPTPTTLNGGDDKNGLELEAETVAGVTAAVILAVIVVVQVCGLVWGCRKYHRYGSSMALAESLHRTQADWRCSDEGEFKGEEKESEV</sequence>
<keyword evidence="1" id="KW-0812">Transmembrane</keyword>
<feature type="transmembrane region" description="Helical" evidence="1">
    <location>
        <begin position="81"/>
        <end position="100"/>
    </location>
</feature>
<accession>A0A7S2TV15</accession>
<evidence type="ECO:0000313" key="2">
    <source>
        <dbReference type="EMBL" id="CAD9769519.1"/>
    </source>
</evidence>
<evidence type="ECO:0000256" key="1">
    <source>
        <dbReference type="SAM" id="Phobius"/>
    </source>
</evidence>
<feature type="transmembrane region" description="Helical" evidence="1">
    <location>
        <begin position="136"/>
        <end position="160"/>
    </location>
</feature>
<keyword evidence="1" id="KW-1133">Transmembrane helix</keyword>
<name>A0A7S2TV15_9EUKA</name>
<proteinExistence type="predicted"/>
<gene>
    <name evidence="2" type="ORF">LSP00402_LOCUS13502</name>
</gene>
<organism evidence="2">
    <name type="scientific">Lotharella oceanica</name>
    <dbReference type="NCBI Taxonomy" id="641309"/>
    <lineage>
        <taxon>Eukaryota</taxon>
        <taxon>Sar</taxon>
        <taxon>Rhizaria</taxon>
        <taxon>Cercozoa</taxon>
        <taxon>Chlorarachniophyceae</taxon>
        <taxon>Lotharella</taxon>
    </lineage>
</organism>
<protein>
    <submittedName>
        <fullName evidence="2">Uncharacterized protein</fullName>
    </submittedName>
</protein>
<reference evidence="2" key="1">
    <citation type="submission" date="2021-01" db="EMBL/GenBank/DDBJ databases">
        <authorList>
            <person name="Corre E."/>
            <person name="Pelletier E."/>
            <person name="Niang G."/>
            <person name="Scheremetjew M."/>
            <person name="Finn R."/>
            <person name="Kale V."/>
            <person name="Holt S."/>
            <person name="Cochrane G."/>
            <person name="Meng A."/>
            <person name="Brown T."/>
            <person name="Cohen L."/>
        </authorList>
    </citation>
    <scope>NUCLEOTIDE SEQUENCE</scope>
    <source>
        <strain evidence="2">CCMP622</strain>
    </source>
</reference>
<keyword evidence="1" id="KW-0472">Membrane</keyword>
<dbReference type="AlphaFoldDB" id="A0A7S2TV15"/>